<reference evidence="2" key="1">
    <citation type="submission" date="2022-11" db="UniProtKB">
        <authorList>
            <consortium name="WormBaseParasite"/>
        </authorList>
    </citation>
    <scope>IDENTIFICATION</scope>
</reference>
<accession>A0A914PM11</accession>
<proteinExistence type="predicted"/>
<dbReference type="Proteomes" id="UP000887578">
    <property type="component" value="Unplaced"/>
</dbReference>
<evidence type="ECO:0000313" key="1">
    <source>
        <dbReference type="Proteomes" id="UP000887578"/>
    </source>
</evidence>
<dbReference type="PANTHER" id="PTHR45955:SF1">
    <property type="entry name" value="PHOSPHOACETYLGLUCOSAMINE MUTASE"/>
    <property type="match status" value="1"/>
</dbReference>
<keyword evidence="1" id="KW-1185">Reference proteome</keyword>
<organism evidence="1 2">
    <name type="scientific">Panagrolaimus davidi</name>
    <dbReference type="NCBI Taxonomy" id="227884"/>
    <lineage>
        <taxon>Eukaryota</taxon>
        <taxon>Metazoa</taxon>
        <taxon>Ecdysozoa</taxon>
        <taxon>Nematoda</taxon>
        <taxon>Chromadorea</taxon>
        <taxon>Rhabditida</taxon>
        <taxon>Tylenchina</taxon>
        <taxon>Panagrolaimomorpha</taxon>
        <taxon>Panagrolaimoidea</taxon>
        <taxon>Panagrolaimidae</taxon>
        <taxon>Panagrolaimus</taxon>
    </lineage>
</organism>
<sequence length="119" mass="14071">MNVLSSNLECIWLKTCPHINVKLYNDDVRDKKLLNNECGADYVQAIRLRPDGIDYQSVEPYTRFYHLDGDCDRMVMTFNDEDQHLHIFDGDHLLLFFISFIRKVCCLLCCWSKANRLCF</sequence>
<name>A0A914PM11_9BILA</name>
<dbReference type="AlphaFoldDB" id="A0A914PM11"/>
<dbReference type="GO" id="GO:0006048">
    <property type="term" value="P:UDP-N-acetylglucosamine biosynthetic process"/>
    <property type="evidence" value="ECO:0007669"/>
    <property type="project" value="TreeGrafter"/>
</dbReference>
<evidence type="ECO:0000313" key="2">
    <source>
        <dbReference type="WBParaSite" id="PDA_v2.g16953.t1"/>
    </source>
</evidence>
<dbReference type="GO" id="GO:0004610">
    <property type="term" value="F:phosphoacetylglucosamine mutase activity"/>
    <property type="evidence" value="ECO:0007669"/>
    <property type="project" value="TreeGrafter"/>
</dbReference>
<dbReference type="WBParaSite" id="PDA_v2.g16953.t1">
    <property type="protein sequence ID" value="PDA_v2.g16953.t1"/>
    <property type="gene ID" value="PDA_v2.g16953"/>
</dbReference>
<dbReference type="PANTHER" id="PTHR45955">
    <property type="entry name" value="PHOSPHOACETYLGLUCOSAMINE MUTASE"/>
    <property type="match status" value="1"/>
</dbReference>
<protein>
    <submittedName>
        <fullName evidence="2">Uncharacterized protein</fullName>
    </submittedName>
</protein>